<keyword evidence="1" id="KW-0472">Membrane</keyword>
<dbReference type="STRING" id="1909395.BKM31_12810"/>
<organism evidence="2 3">
    <name type="scientific">[Actinomadura] parvosata subsp. kistnae</name>
    <dbReference type="NCBI Taxonomy" id="1909395"/>
    <lineage>
        <taxon>Bacteria</taxon>
        <taxon>Bacillati</taxon>
        <taxon>Actinomycetota</taxon>
        <taxon>Actinomycetes</taxon>
        <taxon>Streptosporangiales</taxon>
        <taxon>Streptosporangiaceae</taxon>
        <taxon>Nonomuraea</taxon>
    </lineage>
</organism>
<feature type="transmembrane region" description="Helical" evidence="1">
    <location>
        <begin position="21"/>
        <end position="44"/>
    </location>
</feature>
<dbReference type="EMBL" id="CP017717">
    <property type="protein sequence ID" value="AQZ70354.1"/>
    <property type="molecule type" value="Genomic_DNA"/>
</dbReference>
<dbReference type="AlphaFoldDB" id="A0A1V0AJE6"/>
<proteinExistence type="predicted"/>
<dbReference type="Proteomes" id="UP000190797">
    <property type="component" value="Chromosome"/>
</dbReference>
<dbReference type="OrthoDB" id="8082651at2"/>
<evidence type="ECO:0000256" key="1">
    <source>
        <dbReference type="SAM" id="Phobius"/>
    </source>
</evidence>
<keyword evidence="3" id="KW-1185">Reference proteome</keyword>
<evidence type="ECO:0008006" key="4">
    <source>
        <dbReference type="Google" id="ProtNLM"/>
    </source>
</evidence>
<sequence length="178" mass="19398">MRGAPAAPRRRLSRGWRRATLVLHVMSAGAWIGIDVIMAVLVLAGRFAADVNARSLAYRALAEFVIWPMLGSALVCLVTGVVLGAGTTWGLVRYWWVAVKLALNLALCILIVVLLMPGMDAVGSYGERLLTGTPSSAVVERLFFPPAVSLSSLSFATILAVWKPWGRLRLRTARREDR</sequence>
<evidence type="ECO:0000313" key="2">
    <source>
        <dbReference type="EMBL" id="AQZ70354.1"/>
    </source>
</evidence>
<feature type="transmembrane region" description="Helical" evidence="1">
    <location>
        <begin position="101"/>
        <end position="122"/>
    </location>
</feature>
<keyword evidence="1" id="KW-0812">Transmembrane</keyword>
<gene>
    <name evidence="2" type="ORF">BKM31_12810</name>
</gene>
<accession>A0A1V0AJE6</accession>
<name>A0A1V0AJE6_9ACTN</name>
<feature type="transmembrane region" description="Helical" evidence="1">
    <location>
        <begin position="142"/>
        <end position="162"/>
    </location>
</feature>
<keyword evidence="1" id="KW-1133">Transmembrane helix</keyword>
<evidence type="ECO:0000313" key="3">
    <source>
        <dbReference type="Proteomes" id="UP000190797"/>
    </source>
</evidence>
<protein>
    <recommendedName>
        <fullName evidence="4">DUF2269 domain-containing protein</fullName>
    </recommendedName>
</protein>
<feature type="transmembrane region" description="Helical" evidence="1">
    <location>
        <begin position="64"/>
        <end position="89"/>
    </location>
</feature>
<reference evidence="3" key="1">
    <citation type="journal article" date="2017" name="Med. Chem. Commun.">
        <title>Nonomuraea sp. ATCC 55076 harbours the largest actinomycete chromosome to date and the kistamicin biosynthetic gene cluster.</title>
        <authorList>
            <person name="Nazari B."/>
            <person name="Forneris C.C."/>
            <person name="Gibson M.I."/>
            <person name="Moon K."/>
            <person name="Schramma K.R."/>
            <person name="Seyedsayamdost M.R."/>
        </authorList>
    </citation>
    <scope>NUCLEOTIDE SEQUENCE [LARGE SCALE GENOMIC DNA]</scope>
    <source>
        <strain evidence="3">ATCC 55076</strain>
    </source>
</reference>
<dbReference type="KEGG" id="noa:BKM31_12810"/>